<dbReference type="Proteomes" id="UP000013827">
    <property type="component" value="Unassembled WGS sequence"/>
</dbReference>
<accession>A0A0D3ILR6</accession>
<dbReference type="CDD" id="cd00038">
    <property type="entry name" value="CAP_ED"/>
    <property type="match status" value="1"/>
</dbReference>
<dbReference type="InterPro" id="IPR014710">
    <property type="entry name" value="RmlC-like_jellyroll"/>
</dbReference>
<dbReference type="GeneID" id="17258295"/>
<dbReference type="InterPro" id="IPR050397">
    <property type="entry name" value="Env_Response_Regulators"/>
</dbReference>
<dbReference type="Pfam" id="PF00027">
    <property type="entry name" value="cNMP_binding"/>
    <property type="match status" value="1"/>
</dbReference>
<evidence type="ECO:0000313" key="3">
    <source>
        <dbReference type="Proteomes" id="UP000013827"/>
    </source>
</evidence>
<reference evidence="3" key="1">
    <citation type="journal article" date="2013" name="Nature">
        <title>Pan genome of the phytoplankton Emiliania underpins its global distribution.</title>
        <authorList>
            <person name="Read B.A."/>
            <person name="Kegel J."/>
            <person name="Klute M.J."/>
            <person name="Kuo A."/>
            <person name="Lefebvre S.C."/>
            <person name="Maumus F."/>
            <person name="Mayer C."/>
            <person name="Miller J."/>
            <person name="Monier A."/>
            <person name="Salamov A."/>
            <person name="Young J."/>
            <person name="Aguilar M."/>
            <person name="Claverie J.M."/>
            <person name="Frickenhaus S."/>
            <person name="Gonzalez K."/>
            <person name="Herman E.K."/>
            <person name="Lin Y.C."/>
            <person name="Napier J."/>
            <person name="Ogata H."/>
            <person name="Sarno A.F."/>
            <person name="Shmutz J."/>
            <person name="Schroeder D."/>
            <person name="de Vargas C."/>
            <person name="Verret F."/>
            <person name="von Dassow P."/>
            <person name="Valentin K."/>
            <person name="Van de Peer Y."/>
            <person name="Wheeler G."/>
            <person name="Dacks J.B."/>
            <person name="Delwiche C.F."/>
            <person name="Dyhrman S.T."/>
            <person name="Glockner G."/>
            <person name="John U."/>
            <person name="Richards T."/>
            <person name="Worden A.Z."/>
            <person name="Zhang X."/>
            <person name="Grigoriev I.V."/>
            <person name="Allen A.E."/>
            <person name="Bidle K."/>
            <person name="Borodovsky M."/>
            <person name="Bowler C."/>
            <person name="Brownlee C."/>
            <person name="Cock J.M."/>
            <person name="Elias M."/>
            <person name="Gladyshev V.N."/>
            <person name="Groth M."/>
            <person name="Guda C."/>
            <person name="Hadaegh A."/>
            <person name="Iglesias-Rodriguez M.D."/>
            <person name="Jenkins J."/>
            <person name="Jones B.M."/>
            <person name="Lawson T."/>
            <person name="Leese F."/>
            <person name="Lindquist E."/>
            <person name="Lobanov A."/>
            <person name="Lomsadze A."/>
            <person name="Malik S.B."/>
            <person name="Marsh M.E."/>
            <person name="Mackinder L."/>
            <person name="Mock T."/>
            <person name="Mueller-Roeber B."/>
            <person name="Pagarete A."/>
            <person name="Parker M."/>
            <person name="Probert I."/>
            <person name="Quesneville H."/>
            <person name="Raines C."/>
            <person name="Rensing S.A."/>
            <person name="Riano-Pachon D.M."/>
            <person name="Richier S."/>
            <person name="Rokitta S."/>
            <person name="Shiraiwa Y."/>
            <person name="Soanes D.M."/>
            <person name="van der Giezen M."/>
            <person name="Wahlund T.M."/>
            <person name="Williams B."/>
            <person name="Wilson W."/>
            <person name="Wolfe G."/>
            <person name="Wurch L.L."/>
        </authorList>
    </citation>
    <scope>NUCLEOTIDE SEQUENCE</scope>
</reference>
<reference evidence="2" key="2">
    <citation type="submission" date="2024-10" db="UniProtKB">
        <authorList>
            <consortium name="EnsemblProtists"/>
        </authorList>
    </citation>
    <scope>IDENTIFICATION</scope>
</reference>
<feature type="domain" description="Cyclic nucleotide-binding" evidence="1">
    <location>
        <begin position="87"/>
        <end position="166"/>
    </location>
</feature>
<protein>
    <recommendedName>
        <fullName evidence="1">Cyclic nucleotide-binding domain-containing protein</fullName>
    </recommendedName>
</protein>
<dbReference type="HOGENOM" id="CLU_1542900_0_0_1"/>
<dbReference type="PANTHER" id="PTHR24567">
    <property type="entry name" value="CRP FAMILY TRANSCRIPTIONAL REGULATORY PROTEIN"/>
    <property type="match status" value="1"/>
</dbReference>
<dbReference type="InterPro" id="IPR018490">
    <property type="entry name" value="cNMP-bd_dom_sf"/>
</dbReference>
<name>A0A0D3ILR6_EMIH1</name>
<organism evidence="2 3">
    <name type="scientific">Emiliania huxleyi (strain CCMP1516)</name>
    <dbReference type="NCBI Taxonomy" id="280463"/>
    <lineage>
        <taxon>Eukaryota</taxon>
        <taxon>Haptista</taxon>
        <taxon>Haptophyta</taxon>
        <taxon>Prymnesiophyceae</taxon>
        <taxon>Isochrysidales</taxon>
        <taxon>Noelaerhabdaceae</taxon>
        <taxon>Emiliania</taxon>
    </lineage>
</organism>
<dbReference type="KEGG" id="ehx:EMIHUDRAFT_214035"/>
<proteinExistence type="predicted"/>
<dbReference type="EnsemblProtists" id="EOD12201">
    <property type="protein sequence ID" value="EOD12201"/>
    <property type="gene ID" value="EMIHUDRAFT_214035"/>
</dbReference>
<evidence type="ECO:0000313" key="2">
    <source>
        <dbReference type="EnsemblProtists" id="EOD12201"/>
    </source>
</evidence>
<dbReference type="PANTHER" id="PTHR24567:SF74">
    <property type="entry name" value="HTH-TYPE TRANSCRIPTIONAL REGULATOR ARCR"/>
    <property type="match status" value="1"/>
</dbReference>
<dbReference type="AlphaFoldDB" id="A0A0D3ILR6"/>
<sequence length="174" mass="18036">MIADDDCSMGAALSAVTFASKLKARRRSLRQRLKRRASTTERIMEAPLELVIPTDMPTDMPTNRSSVAAALVSATSLLQSSACETVLDESVVAALAASAAPLEVQAGSMVFQRGEPALHLYVVASGTFEICGAGDGAEAGQRLLVRGDHVGEEALLGGDVSYAATVGTSFLPPA</sequence>
<dbReference type="InterPro" id="IPR000595">
    <property type="entry name" value="cNMP-bd_dom"/>
</dbReference>
<dbReference type="PROSITE" id="PS50042">
    <property type="entry name" value="CNMP_BINDING_3"/>
    <property type="match status" value="1"/>
</dbReference>
<dbReference type="RefSeq" id="XP_005764630.1">
    <property type="nucleotide sequence ID" value="XM_005764573.1"/>
</dbReference>
<dbReference type="GO" id="GO:0005829">
    <property type="term" value="C:cytosol"/>
    <property type="evidence" value="ECO:0007669"/>
    <property type="project" value="TreeGrafter"/>
</dbReference>
<dbReference type="Gene3D" id="2.60.120.10">
    <property type="entry name" value="Jelly Rolls"/>
    <property type="match status" value="1"/>
</dbReference>
<keyword evidence="3" id="KW-1185">Reference proteome</keyword>
<dbReference type="SUPFAM" id="SSF51206">
    <property type="entry name" value="cAMP-binding domain-like"/>
    <property type="match status" value="1"/>
</dbReference>
<dbReference type="GO" id="GO:0003700">
    <property type="term" value="F:DNA-binding transcription factor activity"/>
    <property type="evidence" value="ECO:0007669"/>
    <property type="project" value="TreeGrafter"/>
</dbReference>
<evidence type="ECO:0000259" key="1">
    <source>
        <dbReference type="PROSITE" id="PS50042"/>
    </source>
</evidence>